<reference evidence="3 4" key="1">
    <citation type="submission" date="2019-03" db="EMBL/GenBank/DDBJ databases">
        <title>Subsurface microbial communities from deep shales in Ohio and West Virginia, USA.</title>
        <authorList>
            <person name="Wrighton K."/>
        </authorList>
    </citation>
    <scope>NUCLEOTIDE SEQUENCE [LARGE SCALE GENOMIC DNA]</scope>
    <source>
        <strain evidence="3 4">MSL9.2</strain>
    </source>
</reference>
<evidence type="ECO:0000313" key="3">
    <source>
        <dbReference type="EMBL" id="TDW02925.1"/>
    </source>
</evidence>
<dbReference type="RefSeq" id="WP_111570864.1">
    <property type="nucleotide sequence ID" value="NZ_QLME01000001.1"/>
</dbReference>
<accession>A0A4R7YXW3</accession>
<comment type="caution">
    <text evidence="3">The sequence shown here is derived from an EMBL/GenBank/DDBJ whole genome shotgun (WGS) entry which is preliminary data.</text>
</comment>
<sequence>MYQVKISSKGQITIPKKLREKLNLNKGDQLIIKESKQGYYFEKKVDQNKIKNYVGILNENKRSDQLVEELRGNADCG</sequence>
<dbReference type="AlphaFoldDB" id="A0A4R7YXW3"/>
<evidence type="ECO:0000259" key="2">
    <source>
        <dbReference type="PROSITE" id="PS51740"/>
    </source>
</evidence>
<keyword evidence="1" id="KW-0238">DNA-binding</keyword>
<dbReference type="Pfam" id="PF04014">
    <property type="entry name" value="MazE_antitoxin"/>
    <property type="match status" value="1"/>
</dbReference>
<proteinExistence type="predicted"/>
<feature type="domain" description="SpoVT-AbrB" evidence="2">
    <location>
        <begin position="1"/>
        <end position="47"/>
    </location>
</feature>
<organism evidence="3 4">
    <name type="scientific">Halanaerobium saccharolyticum</name>
    <dbReference type="NCBI Taxonomy" id="43595"/>
    <lineage>
        <taxon>Bacteria</taxon>
        <taxon>Bacillati</taxon>
        <taxon>Bacillota</taxon>
        <taxon>Clostridia</taxon>
        <taxon>Halanaerobiales</taxon>
        <taxon>Halanaerobiaceae</taxon>
        <taxon>Halanaerobium</taxon>
    </lineage>
</organism>
<dbReference type="InterPro" id="IPR007159">
    <property type="entry name" value="SpoVT-AbrB_dom"/>
</dbReference>
<evidence type="ECO:0000256" key="1">
    <source>
        <dbReference type="PROSITE-ProRule" id="PRU01076"/>
    </source>
</evidence>
<dbReference type="Gene3D" id="2.10.260.10">
    <property type="match status" value="1"/>
</dbReference>
<gene>
    <name evidence="3" type="ORF">C8C77_11414</name>
</gene>
<protein>
    <submittedName>
        <fullName evidence="3">AbrB family looped-hinge helix DNA binding protein</fullName>
    </submittedName>
</protein>
<dbReference type="OrthoDB" id="9811597at2"/>
<dbReference type="PROSITE" id="PS51740">
    <property type="entry name" value="SPOVT_ABRB"/>
    <property type="match status" value="1"/>
</dbReference>
<dbReference type="NCBIfam" id="TIGR01439">
    <property type="entry name" value="lp_hng_hel_AbrB"/>
    <property type="match status" value="1"/>
</dbReference>
<dbReference type="InterPro" id="IPR037914">
    <property type="entry name" value="SpoVT-AbrB_sf"/>
</dbReference>
<name>A0A4R7YXW3_9FIRM</name>
<dbReference type="EMBL" id="SODA01000014">
    <property type="protein sequence ID" value="TDW02925.1"/>
    <property type="molecule type" value="Genomic_DNA"/>
</dbReference>
<dbReference type="Proteomes" id="UP000294697">
    <property type="component" value="Unassembled WGS sequence"/>
</dbReference>
<dbReference type="SUPFAM" id="SSF89447">
    <property type="entry name" value="AbrB/MazE/MraZ-like"/>
    <property type="match status" value="1"/>
</dbReference>
<dbReference type="GO" id="GO:0003677">
    <property type="term" value="F:DNA binding"/>
    <property type="evidence" value="ECO:0007669"/>
    <property type="project" value="UniProtKB-UniRule"/>
</dbReference>
<dbReference type="SMART" id="SM00966">
    <property type="entry name" value="SpoVT_AbrB"/>
    <property type="match status" value="1"/>
</dbReference>
<evidence type="ECO:0000313" key="4">
    <source>
        <dbReference type="Proteomes" id="UP000294697"/>
    </source>
</evidence>